<proteinExistence type="predicted"/>
<evidence type="ECO:0000313" key="3">
    <source>
        <dbReference type="Proteomes" id="UP000679690"/>
    </source>
</evidence>
<dbReference type="EMBL" id="JAGFNS010000007">
    <property type="protein sequence ID" value="MBO3738467.1"/>
    <property type="molecule type" value="Genomic_DNA"/>
</dbReference>
<gene>
    <name evidence="2" type="ORF">J5X75_13150</name>
</gene>
<keyword evidence="1" id="KW-1133">Transmembrane helix</keyword>
<sequence>MDAAVEVSHSVAEMLFGPNALVPWWAWLAPFGMVFLKLFSPFLFPEVVRDHAASERAEEKIRKPVKSRKK</sequence>
<reference evidence="2 3" key="1">
    <citation type="submission" date="2021-03" db="EMBL/GenBank/DDBJ databases">
        <title>Actinoplanes flavus sp. nov., a novel actinomycete isolated from Coconut Palm rhizosphere soil.</title>
        <authorList>
            <person name="Luo X."/>
        </authorList>
    </citation>
    <scope>NUCLEOTIDE SEQUENCE [LARGE SCALE GENOMIC DNA]</scope>
    <source>
        <strain evidence="2 3">NEAU-H7</strain>
    </source>
</reference>
<name>A0ABS3ULB1_9ACTN</name>
<evidence type="ECO:0000313" key="2">
    <source>
        <dbReference type="EMBL" id="MBO3738467.1"/>
    </source>
</evidence>
<dbReference type="RefSeq" id="WP_208467626.1">
    <property type="nucleotide sequence ID" value="NZ_JAGFNS010000007.1"/>
</dbReference>
<keyword evidence="1" id="KW-0812">Transmembrane</keyword>
<feature type="transmembrane region" description="Helical" evidence="1">
    <location>
        <begin position="24"/>
        <end position="44"/>
    </location>
</feature>
<evidence type="ECO:0000256" key="1">
    <source>
        <dbReference type="SAM" id="Phobius"/>
    </source>
</evidence>
<organism evidence="2 3">
    <name type="scientific">Actinoplanes flavus</name>
    <dbReference type="NCBI Taxonomy" id="2820290"/>
    <lineage>
        <taxon>Bacteria</taxon>
        <taxon>Bacillati</taxon>
        <taxon>Actinomycetota</taxon>
        <taxon>Actinomycetes</taxon>
        <taxon>Micromonosporales</taxon>
        <taxon>Micromonosporaceae</taxon>
        <taxon>Actinoplanes</taxon>
    </lineage>
</organism>
<keyword evidence="1" id="KW-0472">Membrane</keyword>
<comment type="caution">
    <text evidence="2">The sequence shown here is derived from an EMBL/GenBank/DDBJ whole genome shotgun (WGS) entry which is preliminary data.</text>
</comment>
<protein>
    <submittedName>
        <fullName evidence="2">Uncharacterized protein</fullName>
    </submittedName>
</protein>
<accession>A0ABS3ULB1</accession>
<dbReference type="Proteomes" id="UP000679690">
    <property type="component" value="Unassembled WGS sequence"/>
</dbReference>
<keyword evidence="3" id="KW-1185">Reference proteome</keyword>